<evidence type="ECO:0000313" key="3">
    <source>
        <dbReference type="Proteomes" id="UP000012249"/>
    </source>
</evidence>
<dbReference type="EMBL" id="AHMI02000228">
    <property type="protein sequence ID" value="EMY13580.1"/>
    <property type="molecule type" value="Genomic_DNA"/>
</dbReference>
<organism evidence="2 3">
    <name type="scientific">Leptospira weilii str. Ecochallenge</name>
    <dbReference type="NCBI Taxonomy" id="1049986"/>
    <lineage>
        <taxon>Bacteria</taxon>
        <taxon>Pseudomonadati</taxon>
        <taxon>Spirochaetota</taxon>
        <taxon>Spirochaetia</taxon>
        <taxon>Leptospirales</taxon>
        <taxon>Leptospiraceae</taxon>
        <taxon>Leptospira</taxon>
    </lineage>
</organism>
<gene>
    <name evidence="2" type="ORF">LEP1GSC043_2748</name>
</gene>
<protein>
    <submittedName>
        <fullName evidence="2">AAA domain protein</fullName>
    </submittedName>
</protein>
<feature type="domain" description="ORC1/DEAH AAA+ ATPase" evidence="1">
    <location>
        <begin position="293"/>
        <end position="448"/>
    </location>
</feature>
<dbReference type="Proteomes" id="UP000012249">
    <property type="component" value="Unassembled WGS sequence"/>
</dbReference>
<dbReference type="Pfam" id="PF13401">
    <property type="entry name" value="AAA_22"/>
    <property type="match status" value="1"/>
</dbReference>
<sequence length="815" mass="95261">MKNLIDIEKFLKENINEAETRQKIIDQILYDILGWPVDNVKPESRTESNGYIDYLLTKKNSKPIWLIEAKRIGFYFDLPNNFNGKQLNRKINLRQLLSDENIKLSIEQAKGYAEDVGCDYVTITNGLVWITFHLKPKEKSWKDQNANVITHTSFFFEKQTEAINLFGYKAVVEDQALFKNVGSSIAKAQELWYPNQRIISYDRPVQDNEFSAIFGGISRKYLGDISEKDSDFMEKCYVFNKKEDETLKKNLNGFIEDSITPFFEAIGVRQISDYGSGNKFGKKLRKYATNRNSDSVLILFGGRGSGKSTFIRKFLYHTPPEIIIDQTVINIVDLLSCTQDKDKLSSEIWQNLLNQLDFDKILNSDRNVLLKFLEPEYGIYKKQLLFNAKSGSEFYDNLINEFIVEKKKDKVYLCQKLASYWRGKGRAPIIVIDNMDQLNFEIQDISFLTAMELSSKLSCLVIISMREERFYEAKKRGVLDAYHNNGFHITSPGISEVLKRRLRYIVERMHRSSDIEEEFGIDGRNDFEVISSFLQTCIRDLSRVKSELRTFLDFATHGDVRQALDYFKSFISSGYTNVREITSKYSWNFLHHQVLKPMMVPDRYFFNEDVSRIVNIYKIRNNGDGSHFTGLRILKRLYDFGIQSRYSRFTDLRFLISLQEEIYGSAVDVVENIDIFLQRGLIEANNRLDRYSLDVDSVRITNFGRYMLNQLVNSFVYCDLVSLETGLRNQSLANEFVLMAHTEVKHFENNEILKRLEVRVNRVKLFSEYLLEEEKREMEELNTSSEITLFMPTFRDLLIKESTEILIRAKKRNPN</sequence>
<dbReference type="InterPro" id="IPR027417">
    <property type="entry name" value="P-loop_NTPase"/>
</dbReference>
<evidence type="ECO:0000313" key="2">
    <source>
        <dbReference type="EMBL" id="EMY13580.1"/>
    </source>
</evidence>
<dbReference type="Gene3D" id="3.40.50.300">
    <property type="entry name" value="P-loop containing nucleotide triphosphate hydrolases"/>
    <property type="match status" value="1"/>
</dbReference>
<dbReference type="SUPFAM" id="SSF52540">
    <property type="entry name" value="P-loop containing nucleoside triphosphate hydrolases"/>
    <property type="match status" value="1"/>
</dbReference>
<evidence type="ECO:0000259" key="1">
    <source>
        <dbReference type="Pfam" id="PF13401"/>
    </source>
</evidence>
<name>N1UBZ3_9LEPT</name>
<proteinExistence type="predicted"/>
<dbReference type="GO" id="GO:0016887">
    <property type="term" value="F:ATP hydrolysis activity"/>
    <property type="evidence" value="ECO:0007669"/>
    <property type="project" value="InterPro"/>
</dbReference>
<dbReference type="InterPro" id="IPR049945">
    <property type="entry name" value="AAA_22"/>
</dbReference>
<comment type="caution">
    <text evidence="2">The sequence shown here is derived from an EMBL/GenBank/DDBJ whole genome shotgun (WGS) entry which is preliminary data.</text>
</comment>
<accession>N1UBZ3</accession>
<reference evidence="2 3" key="1">
    <citation type="submission" date="2013-02" db="EMBL/GenBank/DDBJ databases">
        <authorList>
            <person name="Harkins D.M."/>
            <person name="Durkin A.S."/>
            <person name="Brinkac L.M."/>
            <person name="Haft D.H."/>
            <person name="Selengut J.D."/>
            <person name="Sanka R."/>
            <person name="DePew J."/>
            <person name="Purushe J."/>
            <person name="Haake D.A."/>
            <person name="Matsunaga J."/>
            <person name="Vinetz J.M."/>
            <person name="Sutton G.G."/>
            <person name="Nierman W.C."/>
            <person name="Fouts D.E."/>
        </authorList>
    </citation>
    <scope>NUCLEOTIDE SEQUENCE [LARGE SCALE GENOMIC DNA]</scope>
    <source>
        <strain evidence="2 3">Ecochallenge</strain>
    </source>
</reference>
<dbReference type="AlphaFoldDB" id="N1UBZ3"/>